<dbReference type="PANTHER" id="PTHR28027:SF1">
    <property type="entry name" value="CAMP INDEPENDENT REGULATORY PROTEIN (AFU_ORTHOLOGUE AFUA_3G09640)"/>
    <property type="match status" value="1"/>
</dbReference>
<dbReference type="Pfam" id="PF09729">
    <property type="entry name" value="Gti1_Pac2"/>
    <property type="match status" value="1"/>
</dbReference>
<dbReference type="EMBL" id="KZ992651">
    <property type="protein sequence ID" value="RKP07980.1"/>
    <property type="molecule type" value="Genomic_DNA"/>
</dbReference>
<protein>
    <submittedName>
        <fullName evidence="2">Gti1/Pac2 family-domain-containing protein</fullName>
    </submittedName>
</protein>
<evidence type="ECO:0000313" key="3">
    <source>
        <dbReference type="Proteomes" id="UP000271241"/>
    </source>
</evidence>
<dbReference type="AlphaFoldDB" id="A0A4P9XRM7"/>
<feature type="region of interest" description="Disordered" evidence="1">
    <location>
        <begin position="165"/>
        <end position="188"/>
    </location>
</feature>
<dbReference type="PANTHER" id="PTHR28027">
    <property type="entry name" value="TRANSCRIPTIONAL REGULATOR MIT1"/>
    <property type="match status" value="1"/>
</dbReference>
<dbReference type="OrthoDB" id="5572844at2759"/>
<organism evidence="2 3">
    <name type="scientific">Thamnocephalis sphaerospora</name>
    <dbReference type="NCBI Taxonomy" id="78915"/>
    <lineage>
        <taxon>Eukaryota</taxon>
        <taxon>Fungi</taxon>
        <taxon>Fungi incertae sedis</taxon>
        <taxon>Zoopagomycota</taxon>
        <taxon>Zoopagomycotina</taxon>
        <taxon>Zoopagomycetes</taxon>
        <taxon>Zoopagales</taxon>
        <taxon>Sigmoideomycetaceae</taxon>
        <taxon>Thamnocephalis</taxon>
    </lineage>
</organism>
<feature type="region of interest" description="Disordered" evidence="1">
    <location>
        <begin position="104"/>
        <end position="137"/>
    </location>
</feature>
<keyword evidence="3" id="KW-1185">Reference proteome</keyword>
<evidence type="ECO:0000313" key="2">
    <source>
        <dbReference type="EMBL" id="RKP07980.1"/>
    </source>
</evidence>
<gene>
    <name evidence="2" type="ORF">THASP1DRAFT_16289</name>
</gene>
<reference evidence="3" key="1">
    <citation type="journal article" date="2018" name="Nat. Microbiol.">
        <title>Leveraging single-cell genomics to expand the fungal tree of life.</title>
        <authorList>
            <person name="Ahrendt S.R."/>
            <person name="Quandt C.A."/>
            <person name="Ciobanu D."/>
            <person name="Clum A."/>
            <person name="Salamov A."/>
            <person name="Andreopoulos B."/>
            <person name="Cheng J.F."/>
            <person name="Woyke T."/>
            <person name="Pelin A."/>
            <person name="Henrissat B."/>
            <person name="Reynolds N.K."/>
            <person name="Benny G.L."/>
            <person name="Smith M.E."/>
            <person name="James T.Y."/>
            <person name="Grigoriev I.V."/>
        </authorList>
    </citation>
    <scope>NUCLEOTIDE SEQUENCE [LARGE SCALE GENOMIC DNA]</scope>
    <source>
        <strain evidence="3">RSA 1356</strain>
    </source>
</reference>
<dbReference type="GO" id="GO:0003677">
    <property type="term" value="F:DNA binding"/>
    <property type="evidence" value="ECO:0007669"/>
    <property type="project" value="TreeGrafter"/>
</dbReference>
<feature type="compositionally biased region" description="Polar residues" evidence="1">
    <location>
        <begin position="118"/>
        <end position="128"/>
    </location>
</feature>
<feature type="non-terminal residue" evidence="2">
    <location>
        <position position="188"/>
    </location>
</feature>
<sequence length="188" mass="21187">MAQLVFKQFPKRAAVTPTYIGHVETMRDALLIFEGCRKGILHPIKWRPSTSDRKKHIHSGSIFVWCESEASIRRWTDGRCWTSSRPHDNFISYYELFNDMSSRSKQDSADGDSRSDLNGKSTSRQESTADPGGLTKRSLSLKTRDGRVLHLVGYFTAADLAAGKLRRPTDDPQLSSIDVDTQLYTSTS</sequence>
<dbReference type="Proteomes" id="UP000271241">
    <property type="component" value="Unassembled WGS sequence"/>
</dbReference>
<accession>A0A4P9XRM7</accession>
<dbReference type="InterPro" id="IPR018608">
    <property type="entry name" value="Gti1/Pac2"/>
</dbReference>
<evidence type="ECO:0000256" key="1">
    <source>
        <dbReference type="SAM" id="MobiDB-lite"/>
    </source>
</evidence>
<name>A0A4P9XRM7_9FUNG</name>
<feature type="compositionally biased region" description="Basic and acidic residues" evidence="1">
    <location>
        <begin position="104"/>
        <end position="117"/>
    </location>
</feature>
<proteinExistence type="predicted"/>
<feature type="compositionally biased region" description="Polar residues" evidence="1">
    <location>
        <begin position="172"/>
        <end position="188"/>
    </location>
</feature>